<gene>
    <name evidence="3" type="ORF">OCL97_21740</name>
</gene>
<evidence type="ECO:0000313" key="4">
    <source>
        <dbReference type="Proteomes" id="UP001598130"/>
    </source>
</evidence>
<feature type="chain" id="PRO_5046401701" evidence="2">
    <location>
        <begin position="23"/>
        <end position="186"/>
    </location>
</feature>
<reference evidence="3 4" key="1">
    <citation type="submission" date="2022-09" db="EMBL/GenBank/DDBJ databases">
        <title>New species of Phenylobacterium.</title>
        <authorList>
            <person name="Mieszkin S."/>
        </authorList>
    </citation>
    <scope>NUCLEOTIDE SEQUENCE [LARGE SCALE GENOMIC DNA]</scope>
    <source>
        <strain evidence="3 4">HK31-G</strain>
    </source>
</reference>
<accession>A0ABW6CXD8</accession>
<dbReference type="RefSeq" id="WP_377371808.1">
    <property type="nucleotide sequence ID" value="NZ_JAOTJD010000067.1"/>
</dbReference>
<feature type="compositionally biased region" description="Basic and acidic residues" evidence="1">
    <location>
        <begin position="157"/>
        <end position="172"/>
    </location>
</feature>
<proteinExistence type="predicted"/>
<evidence type="ECO:0000256" key="1">
    <source>
        <dbReference type="SAM" id="MobiDB-lite"/>
    </source>
</evidence>
<feature type="signal peptide" evidence="2">
    <location>
        <begin position="1"/>
        <end position="22"/>
    </location>
</feature>
<dbReference type="Proteomes" id="UP001598130">
    <property type="component" value="Unassembled WGS sequence"/>
</dbReference>
<sequence>MTRMRLWMAGVTLAALAGTAQAQEAVATASSTPAPAADPATAAQIDQFIRASPVPTLADDGVDGITPGEEPRKVHGEVTVGVGSGGYRSFSAMSVIPVGETGTLAVAVSKSRNSPYAGHGEYGGYGYGGHGRGYGHGERQSIGLEFSSQGEAPRCSQRMDRGPDWRRLREGPGESACTNDAVDLAR</sequence>
<dbReference type="EMBL" id="JAOTJD010000067">
    <property type="protein sequence ID" value="MFD3266570.1"/>
    <property type="molecule type" value="Genomic_DNA"/>
</dbReference>
<keyword evidence="2" id="KW-0732">Signal</keyword>
<keyword evidence="4" id="KW-1185">Reference proteome</keyword>
<organism evidence="3 4">
    <name type="scientific">Phenylobacterium ferrooxidans</name>
    <dbReference type="NCBI Taxonomy" id="2982689"/>
    <lineage>
        <taxon>Bacteria</taxon>
        <taxon>Pseudomonadati</taxon>
        <taxon>Pseudomonadota</taxon>
        <taxon>Alphaproteobacteria</taxon>
        <taxon>Caulobacterales</taxon>
        <taxon>Caulobacteraceae</taxon>
        <taxon>Phenylobacterium</taxon>
    </lineage>
</organism>
<feature type="region of interest" description="Disordered" evidence="1">
    <location>
        <begin position="146"/>
        <end position="186"/>
    </location>
</feature>
<evidence type="ECO:0000256" key="2">
    <source>
        <dbReference type="SAM" id="SignalP"/>
    </source>
</evidence>
<protein>
    <submittedName>
        <fullName evidence="3">Uncharacterized protein</fullName>
    </submittedName>
</protein>
<comment type="caution">
    <text evidence="3">The sequence shown here is derived from an EMBL/GenBank/DDBJ whole genome shotgun (WGS) entry which is preliminary data.</text>
</comment>
<name>A0ABW6CXD8_9CAUL</name>
<evidence type="ECO:0000313" key="3">
    <source>
        <dbReference type="EMBL" id="MFD3266570.1"/>
    </source>
</evidence>